<dbReference type="InterPro" id="IPR012334">
    <property type="entry name" value="Pectin_lyas_fold"/>
</dbReference>
<sequence length="463" mass="50417">MKFKKYLFILLIALICIISVSAVAASDANDPISQDNNQGLVLEETNQDLSITKTKEIVESSTNKEISLEDNKVISKENKKTSLKDEETDSFTNLNNLINIDNPNNHTISLNCDYVLLEEDCTYIDTEILSSSNLTTSHILRDEGSLPIDLNPKTYKARLMVENSNDQSIEVIKTTNIEGSSFWLLNQTINNNSNSEITLDSNYTFNSSADSGFINGIYINRSLKLNGNGITINGLDEGRIFIITADNVTITNVNFANGKSDKGGAILWLGKNGNISNCNFTDNMATSGGAIFWGNTNLTDYYSNGQGDDGTIINCNFIGNEAQKGGAMFFHTGGATIKDGCTFHNNTGGQEGGALFWLNYGGRIENNCNFTFNTAKGSGGAIYCPQVEILNNCIFQNNTAQSKIEERIMKGGGAIYLQKGGTVRDCTFIGNIALNDESDGLRFYKGGEPFTLKGMPPFPTAPS</sequence>
<evidence type="ECO:0000256" key="7">
    <source>
        <dbReference type="ARBA" id="ARBA00023237"/>
    </source>
</evidence>
<dbReference type="EMBL" id="CP001719">
    <property type="protein sequence ID" value="ADC46269.1"/>
    <property type="molecule type" value="Genomic_DNA"/>
</dbReference>
<keyword evidence="4" id="KW-0964">Secreted</keyword>
<dbReference type="Gene3D" id="2.160.20.10">
    <property type="entry name" value="Single-stranded right-handed beta-helix, Pectin lyase-like"/>
    <property type="match status" value="1"/>
</dbReference>
<reference evidence="8 9" key="1">
    <citation type="journal article" date="2010" name="PLoS ONE">
        <title>The genome sequence of the rumen methanogen Methanobrevibacter ruminantium reveals new possibilities for controlling ruminant methane emissions.</title>
        <authorList>
            <person name="Leahy S.C."/>
            <person name="Kelly W.J."/>
            <person name="Altermann E."/>
            <person name="Ronimus R.S."/>
            <person name="Yeoman C.J."/>
            <person name="Pacheco D.M."/>
            <person name="Li D."/>
            <person name="Kong Z."/>
            <person name="McTavish S."/>
            <person name="Sang C."/>
            <person name="Lambie S.C."/>
            <person name="Janssen P.H."/>
            <person name="Dey D."/>
            <person name="Attwood G.T."/>
        </authorList>
    </citation>
    <scope>NUCLEOTIDE SEQUENCE [LARGE SCALE GENOMIC DNA]</scope>
    <source>
        <strain evidence="9">ATCC 35063 / DSM 1093 / JCM 13430 / OCM 146 / M1</strain>
    </source>
</reference>
<dbReference type="SMART" id="SM00710">
    <property type="entry name" value="PbH1"/>
    <property type="match status" value="5"/>
</dbReference>
<dbReference type="HOGENOM" id="CLU_590025_0_0_2"/>
<dbReference type="STRING" id="634498.mru_0418"/>
<keyword evidence="6" id="KW-0472">Membrane</keyword>
<dbReference type="OrthoDB" id="78488at2157"/>
<evidence type="ECO:0000256" key="1">
    <source>
        <dbReference type="ARBA" id="ARBA00004196"/>
    </source>
</evidence>
<dbReference type="InterPro" id="IPR011050">
    <property type="entry name" value="Pectin_lyase_fold/virulence"/>
</dbReference>
<comment type="subcellular location">
    <subcellularLocation>
        <location evidence="1">Cell envelope</location>
    </subcellularLocation>
    <subcellularLocation>
        <location evidence="2">Cell outer membrane</location>
    </subcellularLocation>
    <subcellularLocation>
        <location evidence="3">Secreted</location>
    </subcellularLocation>
</comment>
<evidence type="ECO:0000313" key="8">
    <source>
        <dbReference type="EMBL" id="ADC46269.1"/>
    </source>
</evidence>
<evidence type="ECO:0000256" key="4">
    <source>
        <dbReference type="ARBA" id="ARBA00022525"/>
    </source>
</evidence>
<dbReference type="SUPFAM" id="SSF51126">
    <property type="entry name" value="Pectin lyase-like"/>
    <property type="match status" value="1"/>
</dbReference>
<name>D3E0M3_METRM</name>
<accession>D3E0M3</accession>
<dbReference type="RefSeq" id="WP_012955220.1">
    <property type="nucleotide sequence ID" value="NC_013790.1"/>
</dbReference>
<evidence type="ECO:0000256" key="3">
    <source>
        <dbReference type="ARBA" id="ARBA00004613"/>
    </source>
</evidence>
<evidence type="ECO:0000313" key="9">
    <source>
        <dbReference type="Proteomes" id="UP000008680"/>
    </source>
</evidence>
<proteinExistence type="predicted"/>
<dbReference type="InterPro" id="IPR003368">
    <property type="entry name" value="POMP_repeat"/>
</dbReference>
<dbReference type="Pfam" id="PF02415">
    <property type="entry name" value="Chlam_PMP"/>
    <property type="match status" value="2"/>
</dbReference>
<dbReference type="NCBIfam" id="TIGR01376">
    <property type="entry name" value="POMP_repeat"/>
    <property type="match status" value="1"/>
</dbReference>
<gene>
    <name evidence="8" type="ordered locus">mru_0418</name>
</gene>
<protein>
    <submittedName>
        <fullName evidence="8">Adhesin-like protein</fullName>
    </submittedName>
</protein>
<evidence type="ECO:0000256" key="2">
    <source>
        <dbReference type="ARBA" id="ARBA00004442"/>
    </source>
</evidence>
<dbReference type="AlphaFoldDB" id="D3E0M3"/>
<dbReference type="KEGG" id="mru:mru_0418"/>
<keyword evidence="9" id="KW-1185">Reference proteome</keyword>
<dbReference type="eggNOG" id="arCOG02555">
    <property type="taxonomic scope" value="Archaea"/>
</dbReference>
<evidence type="ECO:0000256" key="5">
    <source>
        <dbReference type="ARBA" id="ARBA00022729"/>
    </source>
</evidence>
<dbReference type="GeneID" id="8770058"/>
<dbReference type="InterPro" id="IPR006626">
    <property type="entry name" value="PbH1"/>
</dbReference>
<organism evidence="8 9">
    <name type="scientific">Methanobrevibacter ruminantium (strain ATCC 35063 / DSM 1093 / JCM 13430 / OCM 146 / M1)</name>
    <name type="common">Methanobacterium ruminantium</name>
    <dbReference type="NCBI Taxonomy" id="634498"/>
    <lineage>
        <taxon>Archaea</taxon>
        <taxon>Methanobacteriati</taxon>
        <taxon>Methanobacteriota</taxon>
        <taxon>Methanomada group</taxon>
        <taxon>Methanobacteria</taxon>
        <taxon>Methanobacteriales</taxon>
        <taxon>Methanobacteriaceae</taxon>
        <taxon>Methanobrevibacter</taxon>
    </lineage>
</organism>
<dbReference type="PATRIC" id="fig|634498.28.peg.420"/>
<evidence type="ECO:0000256" key="6">
    <source>
        <dbReference type="ARBA" id="ARBA00023136"/>
    </source>
</evidence>
<dbReference type="Proteomes" id="UP000008680">
    <property type="component" value="Chromosome"/>
</dbReference>
<keyword evidence="5" id="KW-0732">Signal</keyword>
<dbReference type="GO" id="GO:0005576">
    <property type="term" value="C:extracellular region"/>
    <property type="evidence" value="ECO:0007669"/>
    <property type="project" value="UniProtKB-SubCell"/>
</dbReference>
<keyword evidence="7" id="KW-0998">Cell outer membrane</keyword>